<protein>
    <recommendedName>
        <fullName evidence="4">DUF4190 domain-containing protein</fullName>
    </recommendedName>
</protein>
<keyword evidence="1" id="KW-0812">Transmembrane</keyword>
<comment type="caution">
    <text evidence="2">The sequence shown here is derived from an EMBL/GenBank/DDBJ whole genome shotgun (WGS) entry which is preliminary data.</text>
</comment>
<keyword evidence="1" id="KW-1133">Transmembrane helix</keyword>
<evidence type="ECO:0000313" key="2">
    <source>
        <dbReference type="EMBL" id="GGQ28188.1"/>
    </source>
</evidence>
<organism evidence="2 3">
    <name type="scientific">Streptosporangium pseudovulgare</name>
    <dbReference type="NCBI Taxonomy" id="35765"/>
    <lineage>
        <taxon>Bacteria</taxon>
        <taxon>Bacillati</taxon>
        <taxon>Actinomycetota</taxon>
        <taxon>Actinomycetes</taxon>
        <taxon>Streptosporangiales</taxon>
        <taxon>Streptosporangiaceae</taxon>
        <taxon>Streptosporangium</taxon>
    </lineage>
</organism>
<proteinExistence type="predicted"/>
<gene>
    <name evidence="2" type="ORF">GCM10010140_68030</name>
</gene>
<evidence type="ECO:0000256" key="1">
    <source>
        <dbReference type="SAM" id="Phobius"/>
    </source>
</evidence>
<feature type="transmembrane region" description="Helical" evidence="1">
    <location>
        <begin position="137"/>
        <end position="159"/>
    </location>
</feature>
<feature type="transmembrane region" description="Helical" evidence="1">
    <location>
        <begin position="39"/>
        <end position="60"/>
    </location>
</feature>
<name>A0ABQ2RJ26_9ACTN</name>
<evidence type="ECO:0000313" key="3">
    <source>
        <dbReference type="Proteomes" id="UP000611554"/>
    </source>
</evidence>
<dbReference type="Proteomes" id="UP000611554">
    <property type="component" value="Unassembled WGS sequence"/>
</dbReference>
<reference evidence="3" key="1">
    <citation type="journal article" date="2019" name="Int. J. Syst. Evol. Microbiol.">
        <title>The Global Catalogue of Microorganisms (GCM) 10K type strain sequencing project: providing services to taxonomists for standard genome sequencing and annotation.</title>
        <authorList>
            <consortium name="The Broad Institute Genomics Platform"/>
            <consortium name="The Broad Institute Genome Sequencing Center for Infectious Disease"/>
            <person name="Wu L."/>
            <person name="Ma J."/>
        </authorList>
    </citation>
    <scope>NUCLEOTIDE SEQUENCE [LARGE SCALE GENOMIC DNA]</scope>
    <source>
        <strain evidence="3">JCM 3115</strain>
    </source>
</reference>
<keyword evidence="3" id="KW-1185">Reference proteome</keyword>
<keyword evidence="1" id="KW-0472">Membrane</keyword>
<evidence type="ECO:0008006" key="4">
    <source>
        <dbReference type="Google" id="ProtNLM"/>
    </source>
</evidence>
<feature type="transmembrane region" description="Helical" evidence="1">
    <location>
        <begin position="171"/>
        <end position="194"/>
    </location>
</feature>
<dbReference type="EMBL" id="BMQJ01000024">
    <property type="protein sequence ID" value="GGQ28188.1"/>
    <property type="molecule type" value="Genomic_DNA"/>
</dbReference>
<sequence length="195" mass="19871">MIRKRPGAPFRSMNDALESLLDAVEPGPTPGPGRTPGPIGMTVLLVCWLALGLMPFVFAVDDLELAAGRTGTPGTLTVVSCASLGEGRYDCRGRFTPDGGGAAVAVAASPDSTAGDVRRARLAPGRDRAVPTGPAGLLAALTMPFLGAGVLAFLPYVALHALRIRRGRRGAVIFGSLLTSVAVAGMVAGMVASYS</sequence>
<accession>A0ABQ2RJ26</accession>